<dbReference type="SUPFAM" id="SSF69065">
    <property type="entry name" value="RNase III domain-like"/>
    <property type="match status" value="1"/>
</dbReference>
<accession>A0A524RVK7</accession>
<dbReference type="GO" id="GO:0006364">
    <property type="term" value="P:rRNA processing"/>
    <property type="evidence" value="ECO:0007669"/>
    <property type="project" value="UniProtKB-KW"/>
</dbReference>
<protein>
    <submittedName>
        <fullName evidence="4">Ribonuclease III</fullName>
    </submittedName>
</protein>
<evidence type="ECO:0000313" key="4">
    <source>
        <dbReference type="EMBL" id="TGH27557.1"/>
    </source>
</evidence>
<evidence type="ECO:0000256" key="2">
    <source>
        <dbReference type="ARBA" id="ARBA00022552"/>
    </source>
</evidence>
<keyword evidence="2" id="KW-0698">rRNA processing</keyword>
<dbReference type="Pfam" id="PF00636">
    <property type="entry name" value="Ribonuclease_3"/>
    <property type="match status" value="1"/>
</dbReference>
<evidence type="ECO:0000259" key="3">
    <source>
        <dbReference type="Pfam" id="PF00636"/>
    </source>
</evidence>
<dbReference type="Gene3D" id="1.10.1520.10">
    <property type="entry name" value="Ribonuclease III domain"/>
    <property type="match status" value="1"/>
</dbReference>
<dbReference type="EMBL" id="SRMN01000007">
    <property type="protein sequence ID" value="TGH27557.1"/>
    <property type="molecule type" value="Genomic_DNA"/>
</dbReference>
<proteinExistence type="predicted"/>
<dbReference type="InterPro" id="IPR036389">
    <property type="entry name" value="RNase_III_sf"/>
</dbReference>
<feature type="domain" description="RNase III" evidence="3">
    <location>
        <begin position="14"/>
        <end position="107"/>
    </location>
</feature>
<organism evidence="4 5">
    <name type="scientific">Aphanocapsa feldmannii 277cI</name>
    <dbReference type="NCBI Taxonomy" id="2507554"/>
    <lineage>
        <taxon>Bacteria</taxon>
        <taxon>Bacillati</taxon>
        <taxon>Cyanobacteriota</taxon>
        <taxon>Cyanophyceae</taxon>
        <taxon>Oscillatoriophycideae</taxon>
        <taxon>Chroococcales</taxon>
        <taxon>Microcystaceae</taxon>
        <taxon>Aphanocapsa</taxon>
    </lineage>
</organism>
<dbReference type="GO" id="GO:0004525">
    <property type="term" value="F:ribonuclease III activity"/>
    <property type="evidence" value="ECO:0007669"/>
    <property type="project" value="InterPro"/>
</dbReference>
<dbReference type="Proteomes" id="UP000315454">
    <property type="component" value="Unassembled WGS sequence"/>
</dbReference>
<dbReference type="InterPro" id="IPR000999">
    <property type="entry name" value="RNase_III_dom"/>
</dbReference>
<dbReference type="PANTHER" id="PTHR34276:SF1">
    <property type="entry name" value="MINI-RIBONUCLEASE 3"/>
    <property type="match status" value="1"/>
</dbReference>
<keyword evidence="1" id="KW-0690">Ribosome biogenesis</keyword>
<gene>
    <name evidence="4" type="ORF">ERJ68_00875</name>
</gene>
<comment type="caution">
    <text evidence="4">The sequence shown here is derived from an EMBL/GenBank/DDBJ whole genome shotgun (WGS) entry which is preliminary data.</text>
</comment>
<reference evidence="4 5" key="1">
    <citation type="journal article" date="2019" name="mSystems">
        <title>Life at home and on the roam: Genomic adaptions reflect the dual lifestyle of an intracellular, facultative symbiont.</title>
        <authorList>
            <person name="Burgsdorf I."/>
        </authorList>
    </citation>
    <scope>NUCLEOTIDE SEQUENCE [LARGE SCALE GENOMIC DNA]</scope>
    <source>
        <strain evidence="4">277cI</strain>
    </source>
</reference>
<dbReference type="PANTHER" id="PTHR34276">
    <property type="entry name" value="MINI-RIBONUCLEASE 3"/>
    <property type="match status" value="1"/>
</dbReference>
<name>A0A524RVK7_9CHRO</name>
<evidence type="ECO:0000256" key="1">
    <source>
        <dbReference type="ARBA" id="ARBA00022517"/>
    </source>
</evidence>
<evidence type="ECO:0000313" key="5">
    <source>
        <dbReference type="Proteomes" id="UP000315454"/>
    </source>
</evidence>
<dbReference type="AlphaFoldDB" id="A0A524RVK7"/>
<sequence>MAAAIRGGEPSPGRLAWLGDAVWELHQRLRSCLEPSALRESHRSVVGLVKAEAQSLALARLEPCLTAQELDLVRRGRNAAGRRPSRAEPGVYGRASGFETMVGWLFLYRPERLKRLLAMLEAENTSSDAAPSA</sequence>